<reference evidence="2" key="1">
    <citation type="submission" date="2016-04" db="EMBL/GenBank/DDBJ databases">
        <authorList>
            <person name="Tabuchi Yagui T.R."/>
        </authorList>
    </citation>
    <scope>NUCLEOTIDE SEQUENCE [LARGE SCALE GENOMIC DNA]</scope>
    <source>
        <strain evidence="2">NIES-26</strain>
    </source>
</reference>
<organism evidence="2 3">
    <name type="scientific">Nostoc minutum NIES-26</name>
    <dbReference type="NCBI Taxonomy" id="1844469"/>
    <lineage>
        <taxon>Bacteria</taxon>
        <taxon>Bacillati</taxon>
        <taxon>Cyanobacteriota</taxon>
        <taxon>Cyanophyceae</taxon>
        <taxon>Nostocales</taxon>
        <taxon>Nostocaceae</taxon>
        <taxon>Nostoc</taxon>
    </lineage>
</organism>
<keyword evidence="1" id="KW-0812">Transmembrane</keyword>
<accession>A0A367Q5R5</accession>
<keyword evidence="1" id="KW-1133">Transmembrane helix</keyword>
<name>A0A367Q5R5_9NOSO</name>
<evidence type="ECO:0000313" key="2">
    <source>
        <dbReference type="EMBL" id="RCJ18462.1"/>
    </source>
</evidence>
<comment type="caution">
    <text evidence="2">The sequence shown here is derived from an EMBL/GenBank/DDBJ whole genome shotgun (WGS) entry which is preliminary data.</text>
</comment>
<keyword evidence="3" id="KW-1185">Reference proteome</keyword>
<protein>
    <submittedName>
        <fullName evidence="2">Uncharacterized protein</fullName>
    </submittedName>
</protein>
<keyword evidence="1" id="KW-0472">Membrane</keyword>
<feature type="transmembrane region" description="Helical" evidence="1">
    <location>
        <begin position="21"/>
        <end position="42"/>
    </location>
</feature>
<proteinExistence type="predicted"/>
<dbReference type="EMBL" id="LXQD01000348">
    <property type="protein sequence ID" value="RCJ18462.1"/>
    <property type="molecule type" value="Genomic_DNA"/>
</dbReference>
<dbReference type="Proteomes" id="UP000252107">
    <property type="component" value="Unassembled WGS sequence"/>
</dbReference>
<evidence type="ECO:0000313" key="3">
    <source>
        <dbReference type="Proteomes" id="UP000252107"/>
    </source>
</evidence>
<gene>
    <name evidence="2" type="ORF">A6770_33030</name>
</gene>
<dbReference type="AlphaFoldDB" id="A0A367Q5R5"/>
<sequence>MDISSNSRFTEEDRLEEKLHFLAKYLLCFDSALISVLATFYLDLSKKVNLYLYFYIFKEFKYVRKK</sequence>
<evidence type="ECO:0000256" key="1">
    <source>
        <dbReference type="SAM" id="Phobius"/>
    </source>
</evidence>